<gene>
    <name evidence="6" type="ORF">BE17_32540</name>
</gene>
<protein>
    <submittedName>
        <fullName evidence="6">LysR family transcriptional regulator</fullName>
    </submittedName>
</protein>
<dbReference type="GO" id="GO:0003700">
    <property type="term" value="F:DNA-binding transcription factor activity"/>
    <property type="evidence" value="ECO:0007669"/>
    <property type="project" value="InterPro"/>
</dbReference>
<dbReference type="PROSITE" id="PS50931">
    <property type="entry name" value="HTH_LYSR"/>
    <property type="match status" value="1"/>
</dbReference>
<dbReference type="SUPFAM" id="SSF46785">
    <property type="entry name" value="Winged helix' DNA-binding domain"/>
    <property type="match status" value="1"/>
</dbReference>
<dbReference type="InterPro" id="IPR036390">
    <property type="entry name" value="WH_DNA-bd_sf"/>
</dbReference>
<evidence type="ECO:0000256" key="4">
    <source>
        <dbReference type="ARBA" id="ARBA00023163"/>
    </source>
</evidence>
<dbReference type="Pfam" id="PF00126">
    <property type="entry name" value="HTH_1"/>
    <property type="match status" value="1"/>
</dbReference>
<dbReference type="InterPro" id="IPR000847">
    <property type="entry name" value="LysR_HTH_N"/>
</dbReference>
<keyword evidence="3" id="KW-0238">DNA-binding</keyword>
<evidence type="ECO:0000256" key="2">
    <source>
        <dbReference type="ARBA" id="ARBA00023015"/>
    </source>
</evidence>
<dbReference type="EMBL" id="JEMB01003304">
    <property type="protein sequence ID" value="KYF74229.1"/>
    <property type="molecule type" value="Genomic_DNA"/>
</dbReference>
<dbReference type="Gene3D" id="3.40.190.10">
    <property type="entry name" value="Periplasmic binding protein-like II"/>
    <property type="match status" value="2"/>
</dbReference>
<dbReference type="GO" id="GO:0000976">
    <property type="term" value="F:transcription cis-regulatory region binding"/>
    <property type="evidence" value="ECO:0007669"/>
    <property type="project" value="TreeGrafter"/>
</dbReference>
<feature type="domain" description="HTH lysR-type" evidence="5">
    <location>
        <begin position="20"/>
        <end position="77"/>
    </location>
</feature>
<accession>A0A150R1Y2</accession>
<evidence type="ECO:0000256" key="1">
    <source>
        <dbReference type="ARBA" id="ARBA00009437"/>
    </source>
</evidence>
<name>A0A150R1Y2_SORCE</name>
<comment type="caution">
    <text evidence="6">The sequence shown here is derived from an EMBL/GenBank/DDBJ whole genome shotgun (WGS) entry which is preliminary data.</text>
</comment>
<comment type="similarity">
    <text evidence="1">Belongs to the LysR transcriptional regulatory family.</text>
</comment>
<evidence type="ECO:0000313" key="7">
    <source>
        <dbReference type="Proteomes" id="UP000075635"/>
    </source>
</evidence>
<keyword evidence="2" id="KW-0805">Transcription regulation</keyword>
<dbReference type="PANTHER" id="PTHR30126">
    <property type="entry name" value="HTH-TYPE TRANSCRIPTIONAL REGULATOR"/>
    <property type="match status" value="1"/>
</dbReference>
<evidence type="ECO:0000256" key="3">
    <source>
        <dbReference type="ARBA" id="ARBA00023125"/>
    </source>
</evidence>
<evidence type="ECO:0000313" key="6">
    <source>
        <dbReference type="EMBL" id="KYF74229.1"/>
    </source>
</evidence>
<dbReference type="AlphaFoldDB" id="A0A150R1Y2"/>
<dbReference type="Gene3D" id="1.10.10.10">
    <property type="entry name" value="Winged helix-like DNA-binding domain superfamily/Winged helix DNA-binding domain"/>
    <property type="match status" value="1"/>
</dbReference>
<dbReference type="InterPro" id="IPR005119">
    <property type="entry name" value="LysR_subst-bd"/>
</dbReference>
<dbReference type="InterPro" id="IPR036388">
    <property type="entry name" value="WH-like_DNA-bd_sf"/>
</dbReference>
<reference evidence="6 7" key="1">
    <citation type="submission" date="2014-02" db="EMBL/GenBank/DDBJ databases">
        <title>The small core and large imbalanced accessory genome model reveals a collaborative survival strategy of Sorangium cellulosum strains in nature.</title>
        <authorList>
            <person name="Han K."/>
            <person name="Peng R."/>
            <person name="Blom J."/>
            <person name="Li Y.-Z."/>
        </authorList>
    </citation>
    <scope>NUCLEOTIDE SEQUENCE [LARGE SCALE GENOMIC DNA]</scope>
    <source>
        <strain evidence="6 7">So0011-07</strain>
    </source>
</reference>
<dbReference type="Proteomes" id="UP000075635">
    <property type="component" value="Unassembled WGS sequence"/>
</dbReference>
<dbReference type="Pfam" id="PF03466">
    <property type="entry name" value="LysR_substrate"/>
    <property type="match status" value="1"/>
</dbReference>
<dbReference type="PANTHER" id="PTHR30126:SF25">
    <property type="entry name" value="HTH-TYPE TRANSCRIPTIONAL REGULATOR METR"/>
    <property type="match status" value="1"/>
</dbReference>
<organism evidence="6 7">
    <name type="scientific">Sorangium cellulosum</name>
    <name type="common">Polyangium cellulosum</name>
    <dbReference type="NCBI Taxonomy" id="56"/>
    <lineage>
        <taxon>Bacteria</taxon>
        <taxon>Pseudomonadati</taxon>
        <taxon>Myxococcota</taxon>
        <taxon>Polyangia</taxon>
        <taxon>Polyangiales</taxon>
        <taxon>Polyangiaceae</taxon>
        <taxon>Sorangium</taxon>
    </lineage>
</organism>
<dbReference type="SUPFAM" id="SSF53850">
    <property type="entry name" value="Periplasmic binding protein-like II"/>
    <property type="match status" value="1"/>
</dbReference>
<evidence type="ECO:0000259" key="5">
    <source>
        <dbReference type="PROSITE" id="PS50931"/>
    </source>
</evidence>
<proteinExistence type="inferred from homology"/>
<keyword evidence="4" id="KW-0804">Transcription</keyword>
<sequence length="323" mass="34810">MPRITTPPSPSPPAGPRPQLEVRDLELVLALSAAGTTAGAASSMHITQSAVSRALTLAEERVGARLFERTARGVTPTAAGERLIAGAGLVLAQLRELEREVAAPAAAITRVRLVCECYTAYRWLPSAMANLRRRLPRLEVDLAVEHTQDPVGALARGDIDVALLTTAPLPGDREARGALVERPLFSDEVVFVISTSHPLAGRGSLTRDHLRKSPLITSNTPPAEARWFMTTVFGRQKPRLDFLRFPLTEAVIDAARAGMGIAVLSEWMADGYLGGGDLAVKRLSSGALRRPWRIAYRREAADAAERLVTALESSAPRLQRRAG</sequence>